<dbReference type="Gene3D" id="3.30.2310.20">
    <property type="entry name" value="RelE-like"/>
    <property type="match status" value="1"/>
</dbReference>
<dbReference type="InterPro" id="IPR035093">
    <property type="entry name" value="RelE/ParE_toxin_dom_sf"/>
</dbReference>
<protein>
    <recommendedName>
        <fullName evidence="4">Plasmid stabilization protein</fullName>
    </recommendedName>
</protein>
<evidence type="ECO:0000313" key="3">
    <source>
        <dbReference type="Proteomes" id="UP000075615"/>
    </source>
</evidence>
<keyword evidence="1" id="KW-1277">Toxin-antitoxin system</keyword>
<keyword evidence="3" id="KW-1185">Reference proteome</keyword>
<dbReference type="EMBL" id="LRDB01000050">
    <property type="protein sequence ID" value="KYG73093.1"/>
    <property type="molecule type" value="Genomic_DNA"/>
</dbReference>
<dbReference type="Proteomes" id="UP000075615">
    <property type="component" value="Unassembled WGS sequence"/>
</dbReference>
<dbReference type="RefSeq" id="WP_068418131.1">
    <property type="nucleotide sequence ID" value="NZ_LRDB01000050.1"/>
</dbReference>
<dbReference type="OrthoDB" id="826998at2"/>
<comment type="caution">
    <text evidence="2">The sequence shown here is derived from an EMBL/GenBank/DDBJ whole genome shotgun (WGS) entry which is preliminary data.</text>
</comment>
<accession>A0A150X302</accession>
<gene>
    <name evidence="2" type="ORF">AWN68_10405</name>
</gene>
<dbReference type="InterPro" id="IPR007712">
    <property type="entry name" value="RelE/ParE_toxin"/>
</dbReference>
<dbReference type="AlphaFoldDB" id="A0A150X302"/>
<organism evidence="2 3">
    <name type="scientific">Roseivirga echinicomitans</name>
    <dbReference type="NCBI Taxonomy" id="296218"/>
    <lineage>
        <taxon>Bacteria</taxon>
        <taxon>Pseudomonadati</taxon>
        <taxon>Bacteroidota</taxon>
        <taxon>Cytophagia</taxon>
        <taxon>Cytophagales</taxon>
        <taxon>Roseivirgaceae</taxon>
        <taxon>Roseivirga</taxon>
    </lineage>
</organism>
<reference evidence="2 3" key="1">
    <citation type="submission" date="2016-01" db="EMBL/GenBank/DDBJ databases">
        <title>Genome sequencing of Roseivirga echinicomitans KMM 6058.</title>
        <authorList>
            <person name="Selvaratnam C."/>
            <person name="Thevarajoo S."/>
            <person name="Goh K.M."/>
            <person name="Ee R."/>
            <person name="Chan K.-G."/>
            <person name="Chong C.S."/>
        </authorList>
    </citation>
    <scope>NUCLEOTIDE SEQUENCE [LARGE SCALE GENOMIC DNA]</scope>
    <source>
        <strain evidence="2 3">KMM 6058</strain>
    </source>
</reference>
<evidence type="ECO:0008006" key="4">
    <source>
        <dbReference type="Google" id="ProtNLM"/>
    </source>
</evidence>
<evidence type="ECO:0000256" key="1">
    <source>
        <dbReference type="ARBA" id="ARBA00022649"/>
    </source>
</evidence>
<dbReference type="Pfam" id="PF05016">
    <property type="entry name" value="ParE_toxin"/>
    <property type="match status" value="1"/>
</dbReference>
<proteinExistence type="predicted"/>
<dbReference type="STRING" id="296218.AWN68_10405"/>
<evidence type="ECO:0000313" key="2">
    <source>
        <dbReference type="EMBL" id="KYG73093.1"/>
    </source>
</evidence>
<name>A0A150X302_9BACT</name>
<sequence length="117" mass="14118">MENTEESKFQVIITDQAEVRFYEILDYLYDNYPRERAEQIADELRDTANKLHHHPERGTLESKLANRSQGYRYILYTRTSRTDVKVIYYIDQPSFTVYITDFFPTEKDNLQLPKRNQ</sequence>